<dbReference type="AlphaFoldDB" id="A0A165CID2"/>
<dbReference type="PANTHER" id="PTHR19211">
    <property type="entry name" value="ATP-BINDING TRANSPORT PROTEIN-RELATED"/>
    <property type="match status" value="1"/>
</dbReference>
<keyword evidence="3" id="KW-1185">Reference proteome</keyword>
<dbReference type="Gene3D" id="3.40.50.300">
    <property type="entry name" value="P-loop containing nucleotide triphosphate hydrolases"/>
    <property type="match status" value="1"/>
</dbReference>
<evidence type="ECO:0000256" key="1">
    <source>
        <dbReference type="ARBA" id="ARBA00022737"/>
    </source>
</evidence>
<dbReference type="InterPro" id="IPR016197">
    <property type="entry name" value="Chromo-like_dom_sf"/>
</dbReference>
<dbReference type="SUPFAM" id="SSF52540">
    <property type="entry name" value="P-loop containing nucleoside triphosphate hydrolases"/>
    <property type="match status" value="1"/>
</dbReference>
<dbReference type="OrthoDB" id="2110130at2759"/>
<accession>A0A165CID2</accession>
<dbReference type="SUPFAM" id="SSF54160">
    <property type="entry name" value="Chromo domain-like"/>
    <property type="match status" value="1"/>
</dbReference>
<dbReference type="EMBL" id="KV424140">
    <property type="protein sequence ID" value="KZT50852.1"/>
    <property type="molecule type" value="Genomic_DNA"/>
</dbReference>
<evidence type="ECO:0000313" key="3">
    <source>
        <dbReference type="Proteomes" id="UP000076842"/>
    </source>
</evidence>
<organism evidence="2 3">
    <name type="scientific">Calocera cornea HHB12733</name>
    <dbReference type="NCBI Taxonomy" id="1353952"/>
    <lineage>
        <taxon>Eukaryota</taxon>
        <taxon>Fungi</taxon>
        <taxon>Dikarya</taxon>
        <taxon>Basidiomycota</taxon>
        <taxon>Agaricomycotina</taxon>
        <taxon>Dacrymycetes</taxon>
        <taxon>Dacrymycetales</taxon>
        <taxon>Dacrymycetaceae</taxon>
        <taxon>Calocera</taxon>
    </lineage>
</organism>
<dbReference type="PANTHER" id="PTHR19211:SF14">
    <property type="entry name" value="ATP-BINDING CASSETTE SUB-FAMILY F MEMBER 1"/>
    <property type="match status" value="1"/>
</dbReference>
<dbReference type="STRING" id="1353952.A0A165CID2"/>
<dbReference type="InterPro" id="IPR027417">
    <property type="entry name" value="P-loop_NTPase"/>
</dbReference>
<protein>
    <recommendedName>
        <fullName evidence="4">Chromo domain-containing protein</fullName>
    </recommendedName>
</protein>
<keyword evidence="1" id="KW-0677">Repeat</keyword>
<evidence type="ECO:0000313" key="2">
    <source>
        <dbReference type="EMBL" id="KZT50852.1"/>
    </source>
</evidence>
<reference evidence="2 3" key="1">
    <citation type="journal article" date="2016" name="Mol. Biol. Evol.">
        <title>Comparative Genomics of Early-Diverging Mushroom-Forming Fungi Provides Insights into the Origins of Lignocellulose Decay Capabilities.</title>
        <authorList>
            <person name="Nagy L.G."/>
            <person name="Riley R."/>
            <person name="Tritt A."/>
            <person name="Adam C."/>
            <person name="Daum C."/>
            <person name="Floudas D."/>
            <person name="Sun H."/>
            <person name="Yadav J.S."/>
            <person name="Pangilinan J."/>
            <person name="Larsson K.H."/>
            <person name="Matsuura K."/>
            <person name="Barry K."/>
            <person name="Labutti K."/>
            <person name="Kuo R."/>
            <person name="Ohm R.A."/>
            <person name="Bhattacharya S.S."/>
            <person name="Shirouzu T."/>
            <person name="Yoshinaga Y."/>
            <person name="Martin F.M."/>
            <person name="Grigoriev I.V."/>
            <person name="Hibbett D.S."/>
        </authorList>
    </citation>
    <scope>NUCLEOTIDE SEQUENCE [LARGE SCALE GENOMIC DNA]</scope>
    <source>
        <strain evidence="2 3">HHB12733</strain>
    </source>
</reference>
<evidence type="ECO:0008006" key="4">
    <source>
        <dbReference type="Google" id="ProtNLM"/>
    </source>
</evidence>
<name>A0A165CID2_9BASI</name>
<sequence>MILGRQKHKKSMQYEIKRCGLDHHYNVWIPGEELIEKAFLKVIWHFDDIEPSQEGAGCRDVRRLSGDQKVKVVIVVVIWNFPPLLVLDTLTNCLNTEAVDGITVGIRDWAGVVTIISDYNVLVSALCSQNRNINAGILNKQGRLAFNAKGSLKVAKELEAKIFVQLGFPMCLYENQKRGEWYEVTNDFRKVPGLGTLTDVLAKQLDDFPSYELDDPVTLETVIALYRYELRKFIPETGSTY</sequence>
<dbReference type="Proteomes" id="UP000076842">
    <property type="component" value="Unassembled WGS sequence"/>
</dbReference>
<dbReference type="InterPro" id="IPR050611">
    <property type="entry name" value="ABCF"/>
</dbReference>
<gene>
    <name evidence="2" type="ORF">CALCODRAFT_558913</name>
</gene>
<dbReference type="InParanoid" id="A0A165CID2"/>
<dbReference type="GO" id="GO:0005524">
    <property type="term" value="F:ATP binding"/>
    <property type="evidence" value="ECO:0007669"/>
    <property type="project" value="TreeGrafter"/>
</dbReference>
<proteinExistence type="predicted"/>